<evidence type="ECO:0000256" key="2">
    <source>
        <dbReference type="ARBA" id="ARBA00022640"/>
    </source>
</evidence>
<comment type="subcellular location">
    <subcellularLocation>
        <location evidence="1">Plastid</location>
    </subcellularLocation>
</comment>
<evidence type="ECO:0000259" key="5">
    <source>
        <dbReference type="Pfam" id="PF04755"/>
    </source>
</evidence>
<keyword evidence="2" id="KW-0934">Plastid</keyword>
<dbReference type="Pfam" id="PF04755">
    <property type="entry name" value="PAP_fibrillin"/>
    <property type="match status" value="1"/>
</dbReference>
<sequence length="282" mass="30275">MIPTLSRACTVSLPLPNGNCRPKNAQELRIRGVETSGRGGRKIMRMRIVGAWSWRATAAATATATAEEEEAAAAAPPQPTTCPSSLKPHLLSAVAGLDRGLVANEADVMTVESAAKKLEASGGIVDLSTGLDKLQGRWRLIYSSAFASGSLGGLRPGPPTGRLPLTLGQVFQRIDIVGREFDNIVNLQIVTPWPLPPIEVIANLAHSFELVGRASIRIIFEKTIIQTAGSLSQLPPVELPQLPEFLRPPSSVRSGDFEVTFVDDDLRVTRGDRGELRVFLNS</sequence>
<dbReference type="InterPro" id="IPR006843">
    <property type="entry name" value="PAP/fibrillin_dom"/>
</dbReference>
<dbReference type="PANTHER" id="PTHR31906">
    <property type="entry name" value="PLASTID-LIPID-ASSOCIATED PROTEIN 4, CHLOROPLASTIC-RELATED"/>
    <property type="match status" value="1"/>
</dbReference>
<evidence type="ECO:0000313" key="6">
    <source>
        <dbReference type="EMBL" id="ABK25868.1"/>
    </source>
</evidence>
<dbReference type="GO" id="GO:0009536">
    <property type="term" value="C:plastid"/>
    <property type="evidence" value="ECO:0007669"/>
    <property type="project" value="UniProtKB-SubCell"/>
</dbReference>
<evidence type="ECO:0000256" key="4">
    <source>
        <dbReference type="SAM" id="MobiDB-lite"/>
    </source>
</evidence>
<feature type="region of interest" description="Disordered" evidence="4">
    <location>
        <begin position="63"/>
        <end position="85"/>
    </location>
</feature>
<feature type="domain" description="Plastid lipid-associated protein/fibrillin conserved" evidence="5">
    <location>
        <begin position="85"/>
        <end position="279"/>
    </location>
</feature>
<dbReference type="AlphaFoldDB" id="A9NZ07"/>
<evidence type="ECO:0000256" key="1">
    <source>
        <dbReference type="ARBA" id="ARBA00004474"/>
    </source>
</evidence>
<dbReference type="EMBL" id="EF086610">
    <property type="protein sequence ID" value="ABK25868.1"/>
    <property type="molecule type" value="mRNA"/>
</dbReference>
<dbReference type="InterPro" id="IPR039633">
    <property type="entry name" value="PAP"/>
</dbReference>
<name>A9NZ07_PICSI</name>
<evidence type="ECO:0000256" key="3">
    <source>
        <dbReference type="ARBA" id="ARBA00022946"/>
    </source>
</evidence>
<keyword evidence="3" id="KW-0809">Transit peptide</keyword>
<organism evidence="6">
    <name type="scientific">Picea sitchensis</name>
    <name type="common">Sitka spruce</name>
    <name type="synonym">Pinus sitchensis</name>
    <dbReference type="NCBI Taxonomy" id="3332"/>
    <lineage>
        <taxon>Eukaryota</taxon>
        <taxon>Viridiplantae</taxon>
        <taxon>Streptophyta</taxon>
        <taxon>Embryophyta</taxon>
        <taxon>Tracheophyta</taxon>
        <taxon>Spermatophyta</taxon>
        <taxon>Pinopsida</taxon>
        <taxon>Pinidae</taxon>
        <taxon>Conifers I</taxon>
        <taxon>Pinales</taxon>
        <taxon>Pinaceae</taxon>
        <taxon>Picea</taxon>
    </lineage>
</organism>
<reference evidence="6" key="1">
    <citation type="journal article" date="2008" name="BMC Genomics">
        <title>A conifer genomics resource of 200,000 spruce (Picea spp.) ESTs and 6,464 high-quality, sequence-finished full-length cDNAs for Sitka spruce (Picea sitchensis).</title>
        <authorList>
            <person name="Ralph S.G."/>
            <person name="Chun H.J."/>
            <person name="Kolosova N."/>
            <person name="Cooper D."/>
            <person name="Oddy C."/>
            <person name="Ritland C.E."/>
            <person name="Kirkpatrick R."/>
            <person name="Moore R."/>
            <person name="Barber S."/>
            <person name="Holt R.A."/>
            <person name="Jones S.J."/>
            <person name="Marra M.A."/>
            <person name="Douglas C.J."/>
            <person name="Ritland K."/>
            <person name="Bohlmann J."/>
        </authorList>
    </citation>
    <scope>NUCLEOTIDE SEQUENCE</scope>
    <source>
        <tissue evidence="6">Green portion of the leader tissue</tissue>
    </source>
</reference>
<proteinExistence type="evidence at transcript level"/>
<accession>A9NZ07</accession>
<protein>
    <recommendedName>
        <fullName evidence="5">Plastid lipid-associated protein/fibrillin conserved domain-containing protein</fullName>
    </recommendedName>
</protein>